<proteinExistence type="inferred from homology"/>
<evidence type="ECO:0000313" key="5">
    <source>
        <dbReference type="Proteomes" id="UP000759131"/>
    </source>
</evidence>
<evidence type="ECO:0008006" key="6">
    <source>
        <dbReference type="Google" id="ProtNLM"/>
    </source>
</evidence>
<organism evidence="4">
    <name type="scientific">Medioppia subpectinata</name>
    <dbReference type="NCBI Taxonomy" id="1979941"/>
    <lineage>
        <taxon>Eukaryota</taxon>
        <taxon>Metazoa</taxon>
        <taxon>Ecdysozoa</taxon>
        <taxon>Arthropoda</taxon>
        <taxon>Chelicerata</taxon>
        <taxon>Arachnida</taxon>
        <taxon>Acari</taxon>
        <taxon>Acariformes</taxon>
        <taxon>Sarcoptiformes</taxon>
        <taxon>Oribatida</taxon>
        <taxon>Brachypylina</taxon>
        <taxon>Oppioidea</taxon>
        <taxon>Oppiidae</taxon>
        <taxon>Medioppia</taxon>
    </lineage>
</organism>
<dbReference type="InterPro" id="IPR050983">
    <property type="entry name" value="GST_Omega/HSP26"/>
</dbReference>
<dbReference type="Pfam" id="PF13409">
    <property type="entry name" value="GST_N_2"/>
    <property type="match status" value="1"/>
</dbReference>
<dbReference type="PANTHER" id="PTHR43968:SF6">
    <property type="entry name" value="GLUTATHIONE S-TRANSFERASE OMEGA"/>
    <property type="match status" value="1"/>
</dbReference>
<dbReference type="EMBL" id="OC862937">
    <property type="protein sequence ID" value="CAD7630649.1"/>
    <property type="molecule type" value="Genomic_DNA"/>
</dbReference>
<evidence type="ECO:0000313" key="4">
    <source>
        <dbReference type="EMBL" id="CAD7630649.1"/>
    </source>
</evidence>
<dbReference type="PROSITE" id="PS50404">
    <property type="entry name" value="GST_NTER"/>
    <property type="match status" value="1"/>
</dbReference>
<sequence length="213" mass="24347">QPCCTIIINFITILCRHEIININIWDKPEWFLERNPLGKVPVVEMGPAGDLLNESLIIADYLDETIPGARTLASPDPYQRASDRAFVETIHQYFVGLEYVFTKPDLAALWPEIEVNLAKANSMLNKRLAGDRYLSGVDQPGLTDYKIAPFVHLLPLCVDFSGHNSDKYFHNKLPVLYTYRNAIQSDPVVNKVVTPYDEFCKITDEFRKNKMNK</sequence>
<feature type="non-terminal residue" evidence="4">
    <location>
        <position position="1"/>
    </location>
</feature>
<dbReference type="InterPro" id="IPR036249">
    <property type="entry name" value="Thioredoxin-like_sf"/>
</dbReference>
<feature type="domain" description="GST N-terminal" evidence="2">
    <location>
        <begin position="1"/>
        <end position="70"/>
    </location>
</feature>
<dbReference type="InterPro" id="IPR036282">
    <property type="entry name" value="Glutathione-S-Trfase_C_sf"/>
</dbReference>
<evidence type="ECO:0000256" key="1">
    <source>
        <dbReference type="ARBA" id="ARBA00011067"/>
    </source>
</evidence>
<dbReference type="SUPFAM" id="SSF52833">
    <property type="entry name" value="Thioredoxin-like"/>
    <property type="match status" value="1"/>
</dbReference>
<dbReference type="PANTHER" id="PTHR43968">
    <property type="match status" value="1"/>
</dbReference>
<protein>
    <recommendedName>
        <fullName evidence="6">Glutathione S-transferase</fullName>
    </recommendedName>
</protein>
<accession>A0A7R9KWD9</accession>
<dbReference type="InterPro" id="IPR004045">
    <property type="entry name" value="Glutathione_S-Trfase_N"/>
</dbReference>
<dbReference type="Gene3D" id="1.20.1050.10">
    <property type="match status" value="1"/>
</dbReference>
<dbReference type="GO" id="GO:0005737">
    <property type="term" value="C:cytoplasm"/>
    <property type="evidence" value="ECO:0007669"/>
    <property type="project" value="TreeGrafter"/>
</dbReference>
<dbReference type="Gene3D" id="3.40.30.10">
    <property type="entry name" value="Glutaredoxin"/>
    <property type="match status" value="1"/>
</dbReference>
<reference evidence="4" key="1">
    <citation type="submission" date="2020-11" db="EMBL/GenBank/DDBJ databases">
        <authorList>
            <person name="Tran Van P."/>
        </authorList>
    </citation>
    <scope>NUCLEOTIDE SEQUENCE</scope>
</reference>
<dbReference type="AlphaFoldDB" id="A0A7R9KWD9"/>
<evidence type="ECO:0000259" key="3">
    <source>
        <dbReference type="PROSITE" id="PS50405"/>
    </source>
</evidence>
<gene>
    <name evidence="4" type="ORF">OSB1V03_LOCUS11061</name>
</gene>
<comment type="similarity">
    <text evidence="1">Belongs to the GST superfamily. Omega family.</text>
</comment>
<dbReference type="Proteomes" id="UP000759131">
    <property type="component" value="Unassembled WGS sequence"/>
</dbReference>
<dbReference type="OrthoDB" id="6505778at2759"/>
<dbReference type="SUPFAM" id="SSF47616">
    <property type="entry name" value="GST C-terminal domain-like"/>
    <property type="match status" value="1"/>
</dbReference>
<dbReference type="InterPro" id="IPR010987">
    <property type="entry name" value="Glutathione-S-Trfase_C-like"/>
</dbReference>
<feature type="domain" description="GST C-terminal" evidence="3">
    <location>
        <begin position="76"/>
        <end position="211"/>
    </location>
</feature>
<dbReference type="SFLD" id="SFLDS00019">
    <property type="entry name" value="Glutathione_Transferase_(cytos"/>
    <property type="match status" value="1"/>
</dbReference>
<dbReference type="InterPro" id="IPR040079">
    <property type="entry name" value="Glutathione_S-Trfase"/>
</dbReference>
<evidence type="ECO:0000259" key="2">
    <source>
        <dbReference type="PROSITE" id="PS50404"/>
    </source>
</evidence>
<keyword evidence="5" id="KW-1185">Reference proteome</keyword>
<name>A0A7R9KWD9_9ACAR</name>
<dbReference type="PROSITE" id="PS50405">
    <property type="entry name" value="GST_CTER"/>
    <property type="match status" value="1"/>
</dbReference>
<dbReference type="EMBL" id="CAJPIZ010008362">
    <property type="protein sequence ID" value="CAG2111079.1"/>
    <property type="molecule type" value="Genomic_DNA"/>
</dbReference>